<feature type="region of interest" description="Disordered" evidence="1">
    <location>
        <begin position="334"/>
        <end position="395"/>
    </location>
</feature>
<evidence type="ECO:0000313" key="2">
    <source>
        <dbReference type="EMBL" id="MCR1915447.1"/>
    </source>
</evidence>
<proteinExistence type="predicted"/>
<name>A0AAW5LT18_LACJH</name>
<protein>
    <recommendedName>
        <fullName evidence="4">Replication protein</fullName>
    </recommendedName>
</protein>
<organism evidence="2 3">
    <name type="scientific">Lactobacillus johnsonii</name>
    <dbReference type="NCBI Taxonomy" id="33959"/>
    <lineage>
        <taxon>Bacteria</taxon>
        <taxon>Bacillati</taxon>
        <taxon>Bacillota</taxon>
        <taxon>Bacilli</taxon>
        <taxon>Lactobacillales</taxon>
        <taxon>Lactobacillaceae</taxon>
        <taxon>Lactobacillus</taxon>
    </lineage>
</organism>
<dbReference type="AlphaFoldDB" id="A0AAW5LT18"/>
<feature type="compositionally biased region" description="Basic and acidic residues" evidence="1">
    <location>
        <begin position="354"/>
        <end position="365"/>
    </location>
</feature>
<feature type="region of interest" description="Disordered" evidence="1">
    <location>
        <begin position="124"/>
        <end position="188"/>
    </location>
</feature>
<evidence type="ECO:0000313" key="3">
    <source>
        <dbReference type="Proteomes" id="UP001206357"/>
    </source>
</evidence>
<reference evidence="2" key="1">
    <citation type="submission" date="2022-07" db="EMBL/GenBank/DDBJ databases">
        <title>Enhanced cultured diversity of the mouse gut microbiota enables custom-made synthetic communities.</title>
        <authorList>
            <person name="Afrizal A."/>
        </authorList>
    </citation>
    <scope>NUCLEOTIDE SEQUENCE</scope>
    <source>
        <strain evidence="2">DSM 100219</strain>
    </source>
</reference>
<evidence type="ECO:0000256" key="1">
    <source>
        <dbReference type="SAM" id="MobiDB-lite"/>
    </source>
</evidence>
<dbReference type="Proteomes" id="UP001206357">
    <property type="component" value="Unassembled WGS sequence"/>
</dbReference>
<feature type="compositionally biased region" description="Basic and acidic residues" evidence="1">
    <location>
        <begin position="124"/>
        <end position="133"/>
    </location>
</feature>
<dbReference type="RefSeq" id="WP_257579226.1">
    <property type="nucleotide sequence ID" value="NZ_JANKAU010000010.1"/>
</dbReference>
<dbReference type="EMBL" id="JANKAU010000010">
    <property type="protein sequence ID" value="MCR1915447.1"/>
    <property type="molecule type" value="Genomic_DNA"/>
</dbReference>
<sequence>MISSSSRLLINENPLQVLPSLAVALKNINEAIILQQVQYWVNRSENEYAGRKWVYNTIDQWKEQFPWLSERAIRTRFNSLIEKGVIITSNFNRAKFDRTKWYTIDYDKLNSLIENQNNVENLDMTHSEESSESKRKKVPDATGSKLQIQAEESYALDSEESSGPIPDNTRDYPETNTESTDLHSSAAADEPVYRSKKISLTQIIEKEFEQLWTSYPRKLGKSKALKKYQVWRKKSKSNTYDVMKAYLDRYLKYIELNQISSQYIIAGYKWFADRFDDELDLSHPQNSGKRYVQKRVRKMTDWKEYVAKTASKKSEMDSEPALSDEEVEQIFEKYGSADMSRPQESSNQKRHERRLTTEMRNKIFKEFGPSGDSNADSETDSNDLSQKVDTDYELSDSMKQFYHDLGID</sequence>
<gene>
    <name evidence="2" type="ORF">NSA17_08385</name>
</gene>
<accession>A0AAW5LT18</accession>
<comment type="caution">
    <text evidence="2">The sequence shown here is derived from an EMBL/GenBank/DDBJ whole genome shotgun (WGS) entry which is preliminary data.</text>
</comment>
<feature type="compositionally biased region" description="Polar residues" evidence="1">
    <location>
        <begin position="174"/>
        <end position="183"/>
    </location>
</feature>
<evidence type="ECO:0008006" key="4">
    <source>
        <dbReference type="Google" id="ProtNLM"/>
    </source>
</evidence>